<dbReference type="InterPro" id="IPR058678">
    <property type="entry name" value="ARM_PUB"/>
</dbReference>
<dbReference type="GO" id="GO:0061630">
    <property type="term" value="F:ubiquitin protein ligase activity"/>
    <property type="evidence" value="ECO:0007669"/>
    <property type="project" value="UniProtKB-UniRule"/>
</dbReference>
<reference evidence="7 8" key="1">
    <citation type="journal article" date="2024" name="Plant Biotechnol. J.">
        <title>Dendrobium thyrsiflorum genome and its molecular insights into genes involved in important horticultural traits.</title>
        <authorList>
            <person name="Chen B."/>
            <person name="Wang J.Y."/>
            <person name="Zheng P.J."/>
            <person name="Li K.L."/>
            <person name="Liang Y.M."/>
            <person name="Chen X.F."/>
            <person name="Zhang C."/>
            <person name="Zhao X."/>
            <person name="He X."/>
            <person name="Zhang G.Q."/>
            <person name="Liu Z.J."/>
            <person name="Xu Q."/>
        </authorList>
    </citation>
    <scope>NUCLEOTIDE SEQUENCE [LARGE SCALE GENOMIC DNA]</scope>
    <source>
        <strain evidence="7">GZMU011</strain>
    </source>
</reference>
<gene>
    <name evidence="7" type="ORF">M5K25_016798</name>
</gene>
<evidence type="ECO:0000313" key="7">
    <source>
        <dbReference type="EMBL" id="KAL0913346.1"/>
    </source>
</evidence>
<comment type="caution">
    <text evidence="7">The sequence shown here is derived from an EMBL/GenBank/DDBJ whole genome shotgun (WGS) entry which is preliminary data.</text>
</comment>
<sequence length="456" mass="50636">MTTDPEFPSMFRCPISLELMENPVTVSTGISYERRSIEKWLFTYKKTTCPATMQLLSSFDLIPNHTLKNLILSWRTQHQYLSPSSPSSSQHLQLTSIFSSIKSSPFKANFLKKLRSFTTQNHSLFIASGGVEALRRIIIDHSSDYTAFRACEEALGLLNALPFDYDDESIELLSNKDIINSILVILQRGSAEARLNAITILQRMSTVNPSFTDQLHHNNVNDAFKSLLDLLSDDISTQLSSSSLDLLLTSLENSKPNRLSAIEAGAVCVLIELLPDAGRHKGERTLLLLKRLCDCAEGRLAFADHGLGVAAVSSKIGREFNAETKLGVKVLWLVCSFLPTKKVVDEMMACGAVKKLLGLIHVDDGQSSTKEKALKMVRMHGDAWRQSPCFPYLHLDTLLPPGIDLPHCSSLASCKTSYREVQVFSKLLQYCLFLTAPALNVFFLTAPAPHIAFENL</sequence>
<dbReference type="SUPFAM" id="SSF48371">
    <property type="entry name" value="ARM repeat"/>
    <property type="match status" value="1"/>
</dbReference>
<keyword evidence="4 5" id="KW-0833">Ubl conjugation pathway</keyword>
<proteinExistence type="predicted"/>
<comment type="function">
    <text evidence="5">Functions as an E3 ubiquitin ligase.</text>
</comment>
<dbReference type="CDD" id="cd16664">
    <property type="entry name" value="RING-Ubox_PUB"/>
    <property type="match status" value="1"/>
</dbReference>
<dbReference type="InterPro" id="IPR016024">
    <property type="entry name" value="ARM-type_fold"/>
</dbReference>
<protein>
    <recommendedName>
        <fullName evidence="5 6">U-box domain-containing protein</fullName>
        <ecNumber evidence="5">2.3.2.27</ecNumber>
    </recommendedName>
    <alternativeName>
        <fullName evidence="5">RING-type E3 ubiquitin transferase PUB</fullName>
    </alternativeName>
</protein>
<evidence type="ECO:0000256" key="1">
    <source>
        <dbReference type="ARBA" id="ARBA00000900"/>
    </source>
</evidence>
<dbReference type="GO" id="GO:0016567">
    <property type="term" value="P:protein ubiquitination"/>
    <property type="evidence" value="ECO:0007669"/>
    <property type="project" value="UniProtKB-UniRule"/>
</dbReference>
<dbReference type="SMART" id="SM00504">
    <property type="entry name" value="Ubox"/>
    <property type="match status" value="1"/>
</dbReference>
<keyword evidence="3 5" id="KW-0808">Transferase</keyword>
<feature type="domain" description="U-box" evidence="6">
    <location>
        <begin position="6"/>
        <end position="81"/>
    </location>
</feature>
<name>A0ABD0USU7_DENTH</name>
<evidence type="ECO:0000256" key="5">
    <source>
        <dbReference type="RuleBase" id="RU369093"/>
    </source>
</evidence>
<dbReference type="Proteomes" id="UP001552299">
    <property type="component" value="Unassembled WGS sequence"/>
</dbReference>
<accession>A0ABD0USU7</accession>
<evidence type="ECO:0000259" key="6">
    <source>
        <dbReference type="PROSITE" id="PS51698"/>
    </source>
</evidence>
<dbReference type="Gene3D" id="1.25.10.10">
    <property type="entry name" value="Leucine-rich Repeat Variant"/>
    <property type="match status" value="2"/>
</dbReference>
<dbReference type="AlphaFoldDB" id="A0ABD0USU7"/>
<evidence type="ECO:0000256" key="2">
    <source>
        <dbReference type="ARBA" id="ARBA00004906"/>
    </source>
</evidence>
<evidence type="ECO:0000256" key="3">
    <source>
        <dbReference type="ARBA" id="ARBA00022679"/>
    </source>
</evidence>
<dbReference type="InterPro" id="IPR013083">
    <property type="entry name" value="Znf_RING/FYVE/PHD"/>
</dbReference>
<dbReference type="Pfam" id="PF25598">
    <property type="entry name" value="ARM_PUB"/>
    <property type="match status" value="1"/>
</dbReference>
<dbReference type="EMBL" id="JANQDX010000013">
    <property type="protein sequence ID" value="KAL0913346.1"/>
    <property type="molecule type" value="Genomic_DNA"/>
</dbReference>
<dbReference type="InterPro" id="IPR045210">
    <property type="entry name" value="RING-Ubox_PUB"/>
</dbReference>
<dbReference type="Gene3D" id="3.30.40.10">
    <property type="entry name" value="Zinc/RING finger domain, C3HC4 (zinc finger)"/>
    <property type="match status" value="1"/>
</dbReference>
<dbReference type="PANTHER" id="PTHR22849:SF23">
    <property type="entry name" value="U-BOX DOMAIN-CONTAINING PROTEIN"/>
    <property type="match status" value="1"/>
</dbReference>
<organism evidence="7 8">
    <name type="scientific">Dendrobium thyrsiflorum</name>
    <name type="common">Pinecone-like raceme dendrobium</name>
    <name type="synonym">Orchid</name>
    <dbReference type="NCBI Taxonomy" id="117978"/>
    <lineage>
        <taxon>Eukaryota</taxon>
        <taxon>Viridiplantae</taxon>
        <taxon>Streptophyta</taxon>
        <taxon>Embryophyta</taxon>
        <taxon>Tracheophyta</taxon>
        <taxon>Spermatophyta</taxon>
        <taxon>Magnoliopsida</taxon>
        <taxon>Liliopsida</taxon>
        <taxon>Asparagales</taxon>
        <taxon>Orchidaceae</taxon>
        <taxon>Epidendroideae</taxon>
        <taxon>Malaxideae</taxon>
        <taxon>Dendrobiinae</taxon>
        <taxon>Dendrobium</taxon>
    </lineage>
</organism>
<keyword evidence="8" id="KW-1185">Reference proteome</keyword>
<comment type="catalytic activity">
    <reaction evidence="1 5">
        <text>S-ubiquitinyl-[E2 ubiquitin-conjugating enzyme]-L-cysteine + [acceptor protein]-L-lysine = [E2 ubiquitin-conjugating enzyme]-L-cysteine + N(6)-ubiquitinyl-[acceptor protein]-L-lysine.</text>
        <dbReference type="EC" id="2.3.2.27"/>
    </reaction>
</comment>
<dbReference type="PROSITE" id="PS51698">
    <property type="entry name" value="U_BOX"/>
    <property type="match status" value="1"/>
</dbReference>
<evidence type="ECO:0000256" key="4">
    <source>
        <dbReference type="ARBA" id="ARBA00022786"/>
    </source>
</evidence>
<comment type="pathway">
    <text evidence="2 5">Protein modification; protein ubiquitination.</text>
</comment>
<dbReference type="EC" id="2.3.2.27" evidence="5"/>
<dbReference type="PANTHER" id="PTHR22849">
    <property type="entry name" value="WDSAM1 PROTEIN"/>
    <property type="match status" value="1"/>
</dbReference>
<dbReference type="InterPro" id="IPR003613">
    <property type="entry name" value="Ubox_domain"/>
</dbReference>
<dbReference type="InterPro" id="IPR011989">
    <property type="entry name" value="ARM-like"/>
</dbReference>
<dbReference type="Pfam" id="PF04564">
    <property type="entry name" value="U-box"/>
    <property type="match status" value="1"/>
</dbReference>
<dbReference type="InterPro" id="IPR045185">
    <property type="entry name" value="PUB22/23/24-like"/>
</dbReference>
<dbReference type="SUPFAM" id="SSF57850">
    <property type="entry name" value="RING/U-box"/>
    <property type="match status" value="1"/>
</dbReference>
<evidence type="ECO:0000313" key="8">
    <source>
        <dbReference type="Proteomes" id="UP001552299"/>
    </source>
</evidence>